<dbReference type="EMBL" id="KT281791">
    <property type="protein sequence ID" value="ALA48546.1"/>
    <property type="molecule type" value="Genomic_DNA"/>
</dbReference>
<proteinExistence type="predicted"/>
<reference evidence="1 2" key="1">
    <citation type="submission" date="2015-07" db="EMBL/GenBank/DDBJ databases">
        <authorList>
            <person name="Ntshalintshall L."/>
            <person name="Reedoy K."/>
            <person name="Ramruthan J."/>
            <person name="Borthwick M."/>
            <person name="Moodley O.R."/>
            <person name="Larsen M.H."/>
            <person name="Russell D.H."/>
            <person name="Bowman C.A."/>
            <person name="Pope W.A."/>
            <person name="Mavrich T.H."/>
            <person name="Guerrero C.N."/>
            <person name="Jacobs-Sera D.A."/>
            <person name="Hendrix R.W."/>
            <person name="Hatfull G.F."/>
        </authorList>
    </citation>
    <scope>NUCLEOTIDE SEQUENCE [LARGE SCALE GENOMIC DNA]</scope>
</reference>
<dbReference type="GeneID" id="26629500"/>
<dbReference type="RefSeq" id="YP_009202515.1">
    <property type="nucleotide sequence ID" value="NC_028843.1"/>
</dbReference>
<name>A0A0K2FN59_9CAUD</name>
<dbReference type="Proteomes" id="UP000201083">
    <property type="component" value="Segment"/>
</dbReference>
<gene>
    <name evidence="1" type="primary">139</name>
    <name evidence="1" type="ORF">LOLLY9_139</name>
</gene>
<evidence type="ECO:0000313" key="2">
    <source>
        <dbReference type="Proteomes" id="UP000201083"/>
    </source>
</evidence>
<sequence>MCGVCSAALCGVYACCVCACSWAAVCGVCVCVVYVSLCGVCRSWAHIRRYVYAVSLCVCSWALGRCACAVSHGLGVLRQSRALCLCRATGPRCRSCLVVLLGAALNGA</sequence>
<evidence type="ECO:0000313" key="1">
    <source>
        <dbReference type="EMBL" id="ALA48546.1"/>
    </source>
</evidence>
<protein>
    <submittedName>
        <fullName evidence="1">Uncharacterized protein</fullName>
    </submittedName>
</protein>
<accession>A0A0K2FN59</accession>
<keyword evidence="2" id="KW-1185">Reference proteome</keyword>
<organism evidence="1 2">
    <name type="scientific">Mycobacterium phage Lolly9</name>
    <dbReference type="NCBI Taxonomy" id="1698711"/>
    <lineage>
        <taxon>Viruses</taxon>
        <taxon>Duplodnaviria</taxon>
        <taxon>Heunggongvirae</taxon>
        <taxon>Uroviricota</taxon>
        <taxon>Caudoviricetes</taxon>
        <taxon>Vilmaviridae</taxon>
        <taxon>Lclasvirinae</taxon>
        <taxon>Lumosvirus</taxon>
        <taxon>Lumosvirus lolly9</taxon>
    </lineage>
</organism>
<dbReference type="KEGG" id="vg:26629500"/>